<feature type="compositionally biased region" description="Low complexity" evidence="4">
    <location>
        <begin position="327"/>
        <end position="344"/>
    </location>
</feature>
<dbReference type="Bgee" id="ENSOCUG00000014305">
    <property type="expression patterns" value="Expressed in blood and 8 other cell types or tissues"/>
</dbReference>
<accession>G1T749</accession>
<keyword evidence="5" id="KW-1133">Transmembrane helix</keyword>
<keyword evidence="8" id="KW-1185">Reference proteome</keyword>
<name>G1T749_RABIT</name>
<feature type="region of interest" description="Disordered" evidence="4">
    <location>
        <begin position="254"/>
        <end position="289"/>
    </location>
</feature>
<sequence>MYLCRQMAESRACATVVSNHYTKDEYKSRVTLTQRSEKHQFLVKMTELTERDSGIYACGVGINTDRGKTKKVALNVHSEYEPFWEEEPTTKPPKWLYRLPHLQMPHGFRMPVPGSSFRLTPKVTTPAQSTEAPAAHRPSPTTAPARQPRVSRAFSGAAARPPTLPPSASKFSAQGGPLRPWTASYSRHTRLHRQRALSHEPPSGTGDQGLHILIPSGLAFLLLALLGLVVRRALERRKGELGARARAGLGGGPRAFGAARARPGSAGRRPQLLTPAPLSLSSPPLRPGREAFSRRFRSLNVKMRHATRTRRPHAQASPHLAADRALRTSTRARNATRSGAGRCG</sequence>
<feature type="region of interest" description="Disordered" evidence="4">
    <location>
        <begin position="304"/>
        <end position="344"/>
    </location>
</feature>
<dbReference type="PANTHER" id="PTHR11860">
    <property type="entry name" value="POLYMERIC-IMMUNOGLOBULIN RECEPTOR"/>
    <property type="match status" value="1"/>
</dbReference>
<dbReference type="GO" id="GO:0005886">
    <property type="term" value="C:plasma membrane"/>
    <property type="evidence" value="ECO:0007669"/>
    <property type="project" value="UniProtKB-SubCell"/>
</dbReference>
<evidence type="ECO:0000256" key="4">
    <source>
        <dbReference type="SAM" id="MobiDB-lite"/>
    </source>
</evidence>
<protein>
    <recommendedName>
        <fullName evidence="6">Immunoglobulin V-set domain-containing protein</fullName>
    </recommendedName>
</protein>
<reference evidence="7" key="3">
    <citation type="submission" date="2025-09" db="UniProtKB">
        <authorList>
            <consortium name="Ensembl"/>
        </authorList>
    </citation>
    <scope>IDENTIFICATION</scope>
    <source>
        <strain evidence="7">Thorbecke</strain>
    </source>
</reference>
<organism evidence="7 8">
    <name type="scientific">Oryctolagus cuniculus</name>
    <name type="common">Rabbit</name>
    <dbReference type="NCBI Taxonomy" id="9986"/>
    <lineage>
        <taxon>Eukaryota</taxon>
        <taxon>Metazoa</taxon>
        <taxon>Chordata</taxon>
        <taxon>Craniata</taxon>
        <taxon>Vertebrata</taxon>
        <taxon>Euteleostomi</taxon>
        <taxon>Mammalia</taxon>
        <taxon>Eutheria</taxon>
        <taxon>Euarchontoglires</taxon>
        <taxon>Glires</taxon>
        <taxon>Lagomorpha</taxon>
        <taxon>Leporidae</taxon>
        <taxon>Oryctolagus</taxon>
    </lineage>
</organism>
<dbReference type="AlphaFoldDB" id="G1T749"/>
<dbReference type="HOGENOM" id="CLU_059565_0_0_1"/>
<dbReference type="InParanoid" id="G1T749"/>
<evidence type="ECO:0000256" key="3">
    <source>
        <dbReference type="ARBA" id="ARBA00023136"/>
    </source>
</evidence>
<evidence type="ECO:0000256" key="5">
    <source>
        <dbReference type="SAM" id="Phobius"/>
    </source>
</evidence>
<dbReference type="Ensembl" id="ENSOCUT00000014305.4">
    <property type="protein sequence ID" value="ENSOCUP00000012295.4"/>
    <property type="gene ID" value="ENSOCUG00000014305.4"/>
</dbReference>
<feature type="region of interest" description="Disordered" evidence="4">
    <location>
        <begin position="113"/>
        <end position="182"/>
    </location>
</feature>
<dbReference type="GeneTree" id="ENSGT00940000162282"/>
<evidence type="ECO:0000256" key="1">
    <source>
        <dbReference type="ARBA" id="ARBA00004162"/>
    </source>
</evidence>
<evidence type="ECO:0000259" key="6">
    <source>
        <dbReference type="Pfam" id="PF07686"/>
    </source>
</evidence>
<dbReference type="InterPro" id="IPR036179">
    <property type="entry name" value="Ig-like_dom_sf"/>
</dbReference>
<feature type="transmembrane region" description="Helical" evidence="5">
    <location>
        <begin position="210"/>
        <end position="230"/>
    </location>
</feature>
<dbReference type="PANTHER" id="PTHR11860:SF59">
    <property type="entry name" value="FAS APOPTOTIC INHIBITORY MOLECULE 3"/>
    <property type="match status" value="1"/>
</dbReference>
<dbReference type="InterPro" id="IPR050671">
    <property type="entry name" value="CD300_family_receptors"/>
</dbReference>
<proteinExistence type="predicted"/>
<keyword evidence="3 5" id="KW-0472">Membrane</keyword>
<feature type="compositionally biased region" description="Polar residues" evidence="4">
    <location>
        <begin position="122"/>
        <end position="131"/>
    </location>
</feature>
<keyword evidence="2 5" id="KW-0812">Transmembrane</keyword>
<evidence type="ECO:0000256" key="2">
    <source>
        <dbReference type="ARBA" id="ARBA00022692"/>
    </source>
</evidence>
<dbReference type="FunCoup" id="G1T749">
    <property type="interactions" value="140"/>
</dbReference>
<reference evidence="7" key="2">
    <citation type="submission" date="2025-08" db="UniProtKB">
        <authorList>
            <consortium name="Ensembl"/>
        </authorList>
    </citation>
    <scope>IDENTIFICATION</scope>
    <source>
        <strain evidence="7">Thorbecke</strain>
    </source>
</reference>
<feature type="compositionally biased region" description="Basic residues" evidence="4">
    <location>
        <begin position="304"/>
        <end position="313"/>
    </location>
</feature>
<dbReference type="eggNOG" id="ENOG502S6XH">
    <property type="taxonomic scope" value="Eukaryota"/>
</dbReference>
<dbReference type="Pfam" id="PF07686">
    <property type="entry name" value="V-set"/>
    <property type="match status" value="1"/>
</dbReference>
<dbReference type="EMBL" id="AAGW02025413">
    <property type="status" value="NOT_ANNOTATED_CDS"/>
    <property type="molecule type" value="Genomic_DNA"/>
</dbReference>
<reference evidence="7 8" key="1">
    <citation type="journal article" date="2011" name="Nature">
        <title>A high-resolution map of human evolutionary constraint using 29 mammals.</title>
        <authorList>
            <person name="Lindblad-Toh K."/>
            <person name="Garber M."/>
            <person name="Zuk O."/>
            <person name="Lin M.F."/>
            <person name="Parker B.J."/>
            <person name="Washietl S."/>
            <person name="Kheradpour P."/>
            <person name="Ernst J."/>
            <person name="Jordan G."/>
            <person name="Mauceli E."/>
            <person name="Ward L.D."/>
            <person name="Lowe C.B."/>
            <person name="Holloway A.K."/>
            <person name="Clamp M."/>
            <person name="Gnerre S."/>
            <person name="Alfoldi J."/>
            <person name="Beal K."/>
            <person name="Chang J."/>
            <person name="Clawson H."/>
            <person name="Cuff J."/>
            <person name="Di Palma F."/>
            <person name="Fitzgerald S."/>
            <person name="Flicek P."/>
            <person name="Guttman M."/>
            <person name="Hubisz M.J."/>
            <person name="Jaffe D.B."/>
            <person name="Jungreis I."/>
            <person name="Kent W.J."/>
            <person name="Kostka D."/>
            <person name="Lara M."/>
            <person name="Martins A.L."/>
            <person name="Massingham T."/>
            <person name="Moltke I."/>
            <person name="Raney B.J."/>
            <person name="Rasmussen M.D."/>
            <person name="Robinson J."/>
            <person name="Stark A."/>
            <person name="Vilella A.J."/>
            <person name="Wen J."/>
            <person name="Xie X."/>
            <person name="Zody M.C."/>
            <person name="Baldwin J."/>
            <person name="Bloom T."/>
            <person name="Chin C.W."/>
            <person name="Heiman D."/>
            <person name="Nicol R."/>
            <person name="Nusbaum C."/>
            <person name="Young S."/>
            <person name="Wilkinson J."/>
            <person name="Worley K.C."/>
            <person name="Kovar C.L."/>
            <person name="Muzny D.M."/>
            <person name="Gibbs R.A."/>
            <person name="Cree A."/>
            <person name="Dihn H.H."/>
            <person name="Fowler G."/>
            <person name="Jhangiani S."/>
            <person name="Joshi V."/>
            <person name="Lee S."/>
            <person name="Lewis L.R."/>
            <person name="Nazareth L.V."/>
            <person name="Okwuonu G."/>
            <person name="Santibanez J."/>
            <person name="Warren W.C."/>
            <person name="Mardis E.R."/>
            <person name="Weinstock G.M."/>
            <person name="Wilson R.K."/>
            <person name="Delehaunty K."/>
            <person name="Dooling D."/>
            <person name="Fronik C."/>
            <person name="Fulton L."/>
            <person name="Fulton B."/>
            <person name="Graves T."/>
            <person name="Minx P."/>
            <person name="Sodergren E."/>
            <person name="Birney E."/>
            <person name="Margulies E.H."/>
            <person name="Herrero J."/>
            <person name="Green E.D."/>
            <person name="Haussler D."/>
            <person name="Siepel A."/>
            <person name="Goldman N."/>
            <person name="Pollard K.S."/>
            <person name="Pedersen J.S."/>
            <person name="Lander E.S."/>
            <person name="Kellis M."/>
        </authorList>
    </citation>
    <scope>NUCLEOTIDE SEQUENCE [LARGE SCALE GENOMIC DNA]</scope>
    <source>
        <strain evidence="7 8">Thorbecke inbred</strain>
    </source>
</reference>
<dbReference type="STRING" id="9986.ENSOCUP00000012295"/>
<dbReference type="SUPFAM" id="SSF48726">
    <property type="entry name" value="Immunoglobulin"/>
    <property type="match status" value="1"/>
</dbReference>
<dbReference type="SMR" id="G1T749"/>
<feature type="domain" description="Immunoglobulin V-set" evidence="6">
    <location>
        <begin position="1"/>
        <end position="77"/>
    </location>
</feature>
<dbReference type="GO" id="GO:0004888">
    <property type="term" value="F:transmembrane signaling receptor activity"/>
    <property type="evidence" value="ECO:0007669"/>
    <property type="project" value="TreeGrafter"/>
</dbReference>
<dbReference type="InterPro" id="IPR013106">
    <property type="entry name" value="Ig_V-set"/>
</dbReference>
<dbReference type="Proteomes" id="UP000001811">
    <property type="component" value="Chromosome 16"/>
</dbReference>
<comment type="subcellular location">
    <subcellularLocation>
        <location evidence="1">Cell membrane</location>
        <topology evidence="1">Single-pass membrane protein</topology>
    </subcellularLocation>
</comment>
<evidence type="ECO:0000313" key="8">
    <source>
        <dbReference type="Proteomes" id="UP000001811"/>
    </source>
</evidence>
<dbReference type="Gene3D" id="2.60.40.10">
    <property type="entry name" value="Immunoglobulins"/>
    <property type="match status" value="1"/>
</dbReference>
<evidence type="ECO:0000313" key="7">
    <source>
        <dbReference type="Ensembl" id="ENSOCUP00000012295.4"/>
    </source>
</evidence>
<dbReference type="InterPro" id="IPR013783">
    <property type="entry name" value="Ig-like_fold"/>
</dbReference>
<feature type="compositionally biased region" description="Low complexity" evidence="4">
    <location>
        <begin position="255"/>
        <end position="283"/>
    </location>
</feature>